<comment type="caution">
    <text evidence="8">The sequence shown here is derived from an EMBL/GenBank/DDBJ whole genome shotgun (WGS) entry which is preliminary data.</text>
</comment>
<evidence type="ECO:0000313" key="9">
    <source>
        <dbReference type="Proteomes" id="UP000657918"/>
    </source>
</evidence>
<comment type="subcellular location">
    <subcellularLocation>
        <location evidence="1">Cytoplasm</location>
    </subcellularLocation>
</comment>
<dbReference type="GO" id="GO:0005737">
    <property type="term" value="C:cytoplasm"/>
    <property type="evidence" value="ECO:0007669"/>
    <property type="project" value="UniProtKB-SubCell"/>
</dbReference>
<gene>
    <name evidence="8" type="ORF">SADUNF_Sadunf09G0119900</name>
</gene>
<accession>A0A835JYM6</accession>
<name>A0A835JYM6_9ROSI</name>
<evidence type="ECO:0000256" key="2">
    <source>
        <dbReference type="ARBA" id="ARBA00022490"/>
    </source>
</evidence>
<evidence type="ECO:0000256" key="3">
    <source>
        <dbReference type="ARBA" id="ARBA00023016"/>
    </source>
</evidence>
<dbReference type="Pfam" id="PF05910">
    <property type="entry name" value="DUF868"/>
    <property type="match status" value="1"/>
</dbReference>
<comment type="subunit">
    <text evidence="4">Forms oligomeric structures.</text>
</comment>
<dbReference type="EMBL" id="JADGMS010000009">
    <property type="protein sequence ID" value="KAF9676259.1"/>
    <property type="molecule type" value="Genomic_DNA"/>
</dbReference>
<keyword evidence="9" id="KW-1185">Reference proteome</keyword>
<dbReference type="AlphaFoldDB" id="A0A835JYM6"/>
<evidence type="ECO:0000256" key="1">
    <source>
        <dbReference type="ARBA" id="ARBA00004496"/>
    </source>
</evidence>
<evidence type="ECO:0000256" key="4">
    <source>
        <dbReference type="ARBA" id="ARBA00038789"/>
    </source>
</evidence>
<reference evidence="8 9" key="1">
    <citation type="submission" date="2020-10" db="EMBL/GenBank/DDBJ databases">
        <title>Plant Genome Project.</title>
        <authorList>
            <person name="Zhang R.-G."/>
        </authorList>
    </citation>
    <scope>NUCLEOTIDE SEQUENCE [LARGE SCALE GENOMIC DNA]</scope>
    <source>
        <strain evidence="8">FAFU-HL-1</strain>
        <tissue evidence="8">Leaf</tissue>
    </source>
</reference>
<dbReference type="CDD" id="cd06472">
    <property type="entry name" value="ACD_ScHsp26_like"/>
    <property type="match status" value="1"/>
</dbReference>
<keyword evidence="2" id="KW-0963">Cytoplasm</keyword>
<comment type="similarity">
    <text evidence="5 6">Belongs to the small heat shock protein (HSP20) family.</text>
</comment>
<feature type="domain" description="SHSP" evidence="7">
    <location>
        <begin position="370"/>
        <end position="485"/>
    </location>
</feature>
<dbReference type="PANTHER" id="PTHR31972:SF48">
    <property type="entry name" value="OS04G0407500 PROTEIN"/>
    <property type="match status" value="1"/>
</dbReference>
<dbReference type="SUPFAM" id="SSF49764">
    <property type="entry name" value="HSP20-like chaperones"/>
    <property type="match status" value="1"/>
</dbReference>
<dbReference type="PANTHER" id="PTHR31972">
    <property type="entry name" value="EXPRESSED PROTEIN"/>
    <property type="match status" value="1"/>
</dbReference>
<proteinExistence type="inferred from homology"/>
<dbReference type="InterPro" id="IPR008978">
    <property type="entry name" value="HSP20-like_chaperone"/>
</dbReference>
<organism evidence="8 9">
    <name type="scientific">Salix dunnii</name>
    <dbReference type="NCBI Taxonomy" id="1413687"/>
    <lineage>
        <taxon>Eukaryota</taxon>
        <taxon>Viridiplantae</taxon>
        <taxon>Streptophyta</taxon>
        <taxon>Embryophyta</taxon>
        <taxon>Tracheophyta</taxon>
        <taxon>Spermatophyta</taxon>
        <taxon>Magnoliopsida</taxon>
        <taxon>eudicotyledons</taxon>
        <taxon>Gunneridae</taxon>
        <taxon>Pentapetalae</taxon>
        <taxon>rosids</taxon>
        <taxon>fabids</taxon>
        <taxon>Malpighiales</taxon>
        <taxon>Salicaceae</taxon>
        <taxon>Saliceae</taxon>
        <taxon>Salix</taxon>
    </lineage>
</organism>
<dbReference type="InterPro" id="IPR008586">
    <property type="entry name" value="DUF868_pln"/>
</dbReference>
<evidence type="ECO:0000256" key="6">
    <source>
        <dbReference type="RuleBase" id="RU003616"/>
    </source>
</evidence>
<dbReference type="OrthoDB" id="678233at2759"/>
<sequence>MRDIVSCFSENAIDVSHSSCSSYSHNACISPSLTPSVQNAVSCFYKIILSTRKQILATVSWSRNHTNQGLSIKFGNDPSTCFKLGTHTRFFRKMKGSKLIESDTSKIEVFWDLSSAKYELGPEPVEGFYVLVMVDSEIGLILGDIGEETLTKKFKTSSTSVAKVSLVSRQEHCSGNTIYATKARFCDTGIQHDIVIKCSGETEGLRNPVLSVYIDKKTVIRVKRLQWNFRGNQTVFLDGLLVDLLWDVHDWFFNPGSGYAVFMFRTRSGMDSRLWLEEKLVQKEQERVEFSLLIYAKAAHGFNIDDGMGELLFKQWKRRSELGCGGMAMLPSFFNNRRGSSILDPFSAFDIWDPLKDSPFTSSNSLIPRENSAFVSTRIDWKETPEAHVFKADLPGLKKEEVRVEIEDDRVLQISGERSVEKEDKNDTWHHVERSGGRFLRRFRLPANAKMDQMKASMENGVLTVTVPKEEVHKPQTRHQHHRSTLILGHPDPFKYLTPFIPSSNSLLSHENSASVNNRIDWKETPEAHVFQGLKRTR</sequence>
<dbReference type="InterPro" id="IPR002068">
    <property type="entry name" value="A-crystallin/Hsp20_dom"/>
</dbReference>
<dbReference type="Pfam" id="PF00011">
    <property type="entry name" value="HSP20"/>
    <property type="match status" value="1"/>
</dbReference>
<protein>
    <recommendedName>
        <fullName evidence="7">SHSP domain-containing protein</fullName>
    </recommendedName>
</protein>
<evidence type="ECO:0000259" key="7">
    <source>
        <dbReference type="PROSITE" id="PS01031"/>
    </source>
</evidence>
<dbReference type="Proteomes" id="UP000657918">
    <property type="component" value="Unassembled WGS sequence"/>
</dbReference>
<evidence type="ECO:0000256" key="5">
    <source>
        <dbReference type="PROSITE-ProRule" id="PRU00285"/>
    </source>
</evidence>
<dbReference type="Gene3D" id="2.60.40.790">
    <property type="match status" value="1"/>
</dbReference>
<evidence type="ECO:0000313" key="8">
    <source>
        <dbReference type="EMBL" id="KAF9676259.1"/>
    </source>
</evidence>
<keyword evidence="3" id="KW-0346">Stress response</keyword>
<dbReference type="PROSITE" id="PS01031">
    <property type="entry name" value="SHSP"/>
    <property type="match status" value="1"/>
</dbReference>
<dbReference type="FunFam" id="2.60.40.790:FF:000009">
    <property type="entry name" value="17.6 kDa class I heat shock protein-like"/>
    <property type="match status" value="1"/>
</dbReference>